<feature type="domain" description="Peptidase M61 N-terminal" evidence="3">
    <location>
        <begin position="48"/>
        <end position="214"/>
    </location>
</feature>
<dbReference type="AlphaFoldDB" id="A0A6L3ZH05"/>
<protein>
    <recommendedName>
        <fullName evidence="6">Peptidase M61</fullName>
    </recommendedName>
</protein>
<name>A0A6L3ZH05_9FLAO</name>
<evidence type="ECO:0000256" key="1">
    <source>
        <dbReference type="SAM" id="SignalP"/>
    </source>
</evidence>
<dbReference type="InterPro" id="IPR027268">
    <property type="entry name" value="Peptidase_M4/M1_CTD_sf"/>
</dbReference>
<evidence type="ECO:0000313" key="4">
    <source>
        <dbReference type="EMBL" id="KAB2816903.1"/>
    </source>
</evidence>
<evidence type="ECO:0000313" key="5">
    <source>
        <dbReference type="Proteomes" id="UP000484164"/>
    </source>
</evidence>
<dbReference type="SUPFAM" id="SSF55486">
    <property type="entry name" value="Metalloproteases ('zincins'), catalytic domain"/>
    <property type="match status" value="1"/>
</dbReference>
<dbReference type="InterPro" id="IPR007963">
    <property type="entry name" value="Peptidase_M61_catalytic"/>
</dbReference>
<gene>
    <name evidence="4" type="ORF">F8C82_00460</name>
</gene>
<dbReference type="EMBL" id="WBVQ01000001">
    <property type="protein sequence ID" value="KAB2816903.1"/>
    <property type="molecule type" value="Genomic_DNA"/>
</dbReference>
<evidence type="ECO:0000259" key="3">
    <source>
        <dbReference type="Pfam" id="PF17899"/>
    </source>
</evidence>
<dbReference type="Gene3D" id="1.10.390.10">
    <property type="entry name" value="Neutral Protease Domain 2"/>
    <property type="match status" value="1"/>
</dbReference>
<dbReference type="OrthoDB" id="9778516at2"/>
<proteinExistence type="predicted"/>
<dbReference type="Pfam" id="PF17899">
    <property type="entry name" value="Peptidase_M61_N"/>
    <property type="match status" value="1"/>
</dbReference>
<dbReference type="InterPro" id="IPR040756">
    <property type="entry name" value="Peptidase_M61_N"/>
</dbReference>
<keyword evidence="5" id="KW-1185">Reference proteome</keyword>
<feature type="signal peptide" evidence="1">
    <location>
        <begin position="1"/>
        <end position="28"/>
    </location>
</feature>
<comment type="caution">
    <text evidence="4">The sequence shown here is derived from an EMBL/GenBank/DDBJ whole genome shotgun (WGS) entry which is preliminary data.</text>
</comment>
<dbReference type="Gene3D" id="2.60.40.3650">
    <property type="match status" value="1"/>
</dbReference>
<reference evidence="4 5" key="1">
    <citation type="submission" date="2019-10" db="EMBL/GenBank/DDBJ databases">
        <title>Genome sequence of Phaeocystidibacter marisrubri JCM30614 (type strain).</title>
        <authorList>
            <person name="Bowman J.P."/>
        </authorList>
    </citation>
    <scope>NUCLEOTIDE SEQUENCE [LARGE SCALE GENOMIC DNA]</scope>
    <source>
        <strain evidence="4 5">JCM 30614</strain>
    </source>
</reference>
<evidence type="ECO:0008006" key="6">
    <source>
        <dbReference type="Google" id="ProtNLM"/>
    </source>
</evidence>
<feature type="chain" id="PRO_5026842387" description="Peptidase M61" evidence="1">
    <location>
        <begin position="29"/>
        <end position="639"/>
    </location>
</feature>
<dbReference type="Pfam" id="PF05299">
    <property type="entry name" value="Peptidase_M61"/>
    <property type="match status" value="1"/>
</dbReference>
<evidence type="ECO:0000259" key="2">
    <source>
        <dbReference type="Pfam" id="PF05299"/>
    </source>
</evidence>
<keyword evidence="1" id="KW-0732">Signal</keyword>
<feature type="domain" description="Peptidase M61 catalytic" evidence="2">
    <location>
        <begin position="322"/>
        <end position="427"/>
    </location>
</feature>
<organism evidence="4 5">
    <name type="scientific">Phaeocystidibacter marisrubri</name>
    <dbReference type="NCBI Taxonomy" id="1577780"/>
    <lineage>
        <taxon>Bacteria</taxon>
        <taxon>Pseudomonadati</taxon>
        <taxon>Bacteroidota</taxon>
        <taxon>Flavobacteriia</taxon>
        <taxon>Flavobacteriales</taxon>
        <taxon>Phaeocystidibacteraceae</taxon>
        <taxon>Phaeocystidibacter</taxon>
    </lineage>
</organism>
<accession>A0A6L3ZH05</accession>
<sequence length="639" mass="71758">MNTMKMNKILLKIGLVAIGVSSSFATMAQDFAPVQRADRYQVEVNIIGRLDSKIDVTVVPPIMNTDEVIYAMPKIVPGTYDISDFGQFVRGLKAFDSRGNELKTKRLDENRWSISNGKALYKITYEAVETDGDRKADIFLPGGTAIAEDGVLMNNFGFVGFMEGFDAVQYHYEVVHDESLVATTALDIESVSPKRDVFFARDYFELHDRPILYAADNVAGTMVAGAEVTIGVYSPEGTLDADVLLEGLKPVFDAASNYLGGSLPTDRYVVLVWGLTREETFSAGGVGALEHFTSTTVTMPDVDDRTYAMFQTGPNPKMQFLRGIVAHEFFHIVTPLNIHSEQIHDYDFINPQMSKHLWFYEGLTEYNSLISQVRGGVITEEHFMSEMVEKMHGADNFNEHIPMTVRSKHALDLFADQYLDVYQKGALIGMALDMQIRKQTDGEEGLVDLMIKLKDMYGPDTFFVDDQFFDILTANAPEGTEEFLYEYISGTAPLPFEELFPEMGYAYDEEKLKYVVEMPSWGATYLSSRGKYYYITDIDSESEFTRGFGLKKGDQLIRWNGEKIKGGELQNVLDEWHETACVGSEVVIEVIRTDANGDEDEIELTSITTFATESERHILEKSDSATPEQLALKAAWLNL</sequence>
<dbReference type="Proteomes" id="UP000484164">
    <property type="component" value="Unassembled WGS sequence"/>
</dbReference>
<dbReference type="InterPro" id="IPR036034">
    <property type="entry name" value="PDZ_sf"/>
</dbReference>
<dbReference type="SUPFAM" id="SSF50156">
    <property type="entry name" value="PDZ domain-like"/>
    <property type="match status" value="1"/>
</dbReference>